<evidence type="ECO:0000256" key="1">
    <source>
        <dbReference type="SAM" id="Phobius"/>
    </source>
</evidence>
<evidence type="ECO:0000313" key="3">
    <source>
        <dbReference type="Proteomes" id="UP001054945"/>
    </source>
</evidence>
<dbReference type="AlphaFoldDB" id="A0AAV4S7W7"/>
<evidence type="ECO:0000313" key="2">
    <source>
        <dbReference type="EMBL" id="GIY28512.1"/>
    </source>
</evidence>
<comment type="caution">
    <text evidence="2">The sequence shown here is derived from an EMBL/GenBank/DDBJ whole genome shotgun (WGS) entry which is preliminary data.</text>
</comment>
<keyword evidence="1" id="KW-1133">Transmembrane helix</keyword>
<proteinExistence type="predicted"/>
<dbReference type="Proteomes" id="UP001054945">
    <property type="component" value="Unassembled WGS sequence"/>
</dbReference>
<name>A0AAV4S7W7_CAEEX</name>
<keyword evidence="1" id="KW-0472">Membrane</keyword>
<organism evidence="2 3">
    <name type="scientific">Caerostris extrusa</name>
    <name type="common">Bark spider</name>
    <name type="synonym">Caerostris bankana</name>
    <dbReference type="NCBI Taxonomy" id="172846"/>
    <lineage>
        <taxon>Eukaryota</taxon>
        <taxon>Metazoa</taxon>
        <taxon>Ecdysozoa</taxon>
        <taxon>Arthropoda</taxon>
        <taxon>Chelicerata</taxon>
        <taxon>Arachnida</taxon>
        <taxon>Araneae</taxon>
        <taxon>Araneomorphae</taxon>
        <taxon>Entelegynae</taxon>
        <taxon>Araneoidea</taxon>
        <taxon>Araneidae</taxon>
        <taxon>Caerostris</taxon>
    </lineage>
</organism>
<feature type="transmembrane region" description="Helical" evidence="1">
    <location>
        <begin position="86"/>
        <end position="106"/>
    </location>
</feature>
<dbReference type="EMBL" id="BPLR01008950">
    <property type="protein sequence ID" value="GIY28512.1"/>
    <property type="molecule type" value="Genomic_DNA"/>
</dbReference>
<reference evidence="2 3" key="1">
    <citation type="submission" date="2021-06" db="EMBL/GenBank/DDBJ databases">
        <title>Caerostris extrusa draft genome.</title>
        <authorList>
            <person name="Kono N."/>
            <person name="Arakawa K."/>
        </authorList>
    </citation>
    <scope>NUCLEOTIDE SEQUENCE [LARGE SCALE GENOMIC DNA]</scope>
</reference>
<protein>
    <submittedName>
        <fullName evidence="2">Uncharacterized protein</fullName>
    </submittedName>
</protein>
<sequence>MGIVCKCTSCRVKIVQKLAKRSPLKYKLTQAASYLNHSSILAATDSLSALWHLRPLAYCFISTAADLSSDQLAHSAWFLSFSKIRLHVSMVFLFFLPVPFLTILLGF</sequence>
<keyword evidence="1" id="KW-0812">Transmembrane</keyword>
<gene>
    <name evidence="2" type="ORF">CEXT_554741</name>
</gene>
<accession>A0AAV4S7W7</accession>
<keyword evidence="3" id="KW-1185">Reference proteome</keyword>